<feature type="domain" description="TRAF3-interacting protein 1 N-terminal" evidence="12">
    <location>
        <begin position="9"/>
        <end position="118"/>
    </location>
</feature>
<evidence type="ECO:0000256" key="11">
    <source>
        <dbReference type="SAM" id="MobiDB-lite"/>
    </source>
</evidence>
<feature type="compositionally biased region" description="Basic and acidic residues" evidence="11">
    <location>
        <begin position="167"/>
        <end position="177"/>
    </location>
</feature>
<evidence type="ECO:0000256" key="7">
    <source>
        <dbReference type="ARBA" id="ARBA00023273"/>
    </source>
</evidence>
<dbReference type="Gene3D" id="1.10.418.50">
    <property type="entry name" value="Microtubule-binding protein MIP-T3"/>
    <property type="match status" value="1"/>
</dbReference>
<feature type="compositionally biased region" description="Polar residues" evidence="11">
    <location>
        <begin position="266"/>
        <end position="294"/>
    </location>
</feature>
<comment type="subcellular location">
    <subcellularLocation>
        <location evidence="2">Cytoplasm</location>
        <location evidence="2">Cytoskeleton</location>
        <location evidence="2">Cilium axoneme</location>
    </subcellularLocation>
    <subcellularLocation>
        <location evidence="1">Cytoplasm</location>
        <location evidence="1">Cytoskeleton</location>
        <location evidence="1">Cilium basal body</location>
    </subcellularLocation>
</comment>
<name>A0AAV2N2Z7_9HYME</name>
<feature type="compositionally biased region" description="Basic and acidic residues" evidence="11">
    <location>
        <begin position="310"/>
        <end position="332"/>
    </location>
</feature>
<dbReference type="Pfam" id="PF10243">
    <property type="entry name" value="MIP-T3"/>
    <property type="match status" value="1"/>
</dbReference>
<dbReference type="InterPro" id="IPR018799">
    <property type="entry name" value="TRAF3IP1"/>
</dbReference>
<keyword evidence="4" id="KW-0970">Cilium biogenesis/degradation</keyword>
<gene>
    <name evidence="14" type="ORF">LPLAT_LOCUS878</name>
</gene>
<feature type="region of interest" description="Disordered" evidence="11">
    <location>
        <begin position="136"/>
        <end position="379"/>
    </location>
</feature>
<feature type="compositionally biased region" description="Basic and acidic residues" evidence="11">
    <location>
        <begin position="194"/>
        <end position="215"/>
    </location>
</feature>
<dbReference type="Pfam" id="PF17749">
    <property type="entry name" value="MIP-T3_C"/>
    <property type="match status" value="1"/>
</dbReference>
<dbReference type="Proteomes" id="UP001497644">
    <property type="component" value="Chromosome 1"/>
</dbReference>
<evidence type="ECO:0000256" key="5">
    <source>
        <dbReference type="ARBA" id="ARBA00023054"/>
    </source>
</evidence>
<keyword evidence="6" id="KW-0206">Cytoskeleton</keyword>
<evidence type="ECO:0000256" key="8">
    <source>
        <dbReference type="ARBA" id="ARBA00043971"/>
    </source>
</evidence>
<dbReference type="GO" id="GO:0008017">
    <property type="term" value="F:microtubule binding"/>
    <property type="evidence" value="ECO:0007669"/>
    <property type="project" value="InterPro"/>
</dbReference>
<keyword evidence="5 10" id="KW-0175">Coiled coil</keyword>
<evidence type="ECO:0000256" key="2">
    <source>
        <dbReference type="ARBA" id="ARBA00004430"/>
    </source>
</evidence>
<dbReference type="GO" id="GO:0036064">
    <property type="term" value="C:ciliary basal body"/>
    <property type="evidence" value="ECO:0007669"/>
    <property type="project" value="TreeGrafter"/>
</dbReference>
<feature type="compositionally biased region" description="Polar residues" evidence="11">
    <location>
        <begin position="333"/>
        <end position="344"/>
    </location>
</feature>
<evidence type="ECO:0000256" key="4">
    <source>
        <dbReference type="ARBA" id="ARBA00022794"/>
    </source>
</evidence>
<keyword evidence="15" id="KW-1185">Reference proteome</keyword>
<evidence type="ECO:0000256" key="9">
    <source>
        <dbReference type="ARBA" id="ARBA00070492"/>
    </source>
</evidence>
<reference evidence="14 15" key="1">
    <citation type="submission" date="2024-04" db="EMBL/GenBank/DDBJ databases">
        <authorList>
            <consortium name="Molecular Ecology Group"/>
        </authorList>
    </citation>
    <scope>NUCLEOTIDE SEQUENCE [LARGE SCALE GENOMIC DNA]</scope>
</reference>
<evidence type="ECO:0000259" key="12">
    <source>
        <dbReference type="Pfam" id="PF10243"/>
    </source>
</evidence>
<keyword evidence="3" id="KW-0963">Cytoplasm</keyword>
<feature type="compositionally biased region" description="Polar residues" evidence="11">
    <location>
        <begin position="183"/>
        <end position="193"/>
    </location>
</feature>
<dbReference type="InterPro" id="IPR041476">
    <property type="entry name" value="TRAF3IP1_C"/>
</dbReference>
<feature type="domain" description="TRAF3-interacting protein 1 C-terminal" evidence="13">
    <location>
        <begin position="445"/>
        <end position="592"/>
    </location>
</feature>
<dbReference type="GO" id="GO:0070507">
    <property type="term" value="P:regulation of microtubule cytoskeleton organization"/>
    <property type="evidence" value="ECO:0007669"/>
    <property type="project" value="TreeGrafter"/>
</dbReference>
<dbReference type="GO" id="GO:0042073">
    <property type="term" value="P:intraciliary transport"/>
    <property type="evidence" value="ECO:0007669"/>
    <property type="project" value="TreeGrafter"/>
</dbReference>
<evidence type="ECO:0000313" key="15">
    <source>
        <dbReference type="Proteomes" id="UP001497644"/>
    </source>
</evidence>
<comment type="similarity">
    <text evidence="8">Belongs to the TRAF3IP1 family.</text>
</comment>
<dbReference type="PANTHER" id="PTHR31363">
    <property type="entry name" value="TRAF3-INTERACTING PROTEIN 1"/>
    <property type="match status" value="1"/>
</dbReference>
<evidence type="ECO:0000256" key="3">
    <source>
        <dbReference type="ARBA" id="ARBA00022490"/>
    </source>
</evidence>
<dbReference type="InterPro" id="IPR042576">
    <property type="entry name" value="TRAF3IP1_N_sf"/>
</dbReference>
<dbReference type="GO" id="GO:0030992">
    <property type="term" value="C:intraciliary transport particle B"/>
    <property type="evidence" value="ECO:0007669"/>
    <property type="project" value="TreeGrafter"/>
</dbReference>
<protein>
    <recommendedName>
        <fullName evidence="9">TRAF3-interacting protein 1</fullName>
    </recommendedName>
</protein>
<dbReference type="AlphaFoldDB" id="A0AAV2N2Z7"/>
<feature type="coiled-coil region" evidence="10">
    <location>
        <begin position="521"/>
        <end position="552"/>
    </location>
</feature>
<dbReference type="FunFam" id="1.10.418.50:FF:000001">
    <property type="entry name" value="TRAF3-interacting protein 1 isoform X1"/>
    <property type="match status" value="1"/>
</dbReference>
<dbReference type="GO" id="GO:0060271">
    <property type="term" value="P:cilium assembly"/>
    <property type="evidence" value="ECO:0007669"/>
    <property type="project" value="TreeGrafter"/>
</dbReference>
<evidence type="ECO:0000256" key="1">
    <source>
        <dbReference type="ARBA" id="ARBA00004120"/>
    </source>
</evidence>
<dbReference type="GO" id="GO:0005930">
    <property type="term" value="C:axoneme"/>
    <property type="evidence" value="ECO:0007669"/>
    <property type="project" value="UniProtKB-SubCell"/>
</dbReference>
<sequence>MTDEVRPEVIKKTQDLLGKYFKKPPLTEKLLRKPPFRFLHDIITAIIKETGFLKGLFTEEELNSDNIKDKEAKLAFLTKLIDVVRLISGANLMVRASKIISGQEPTKTNELLQAIGKSLDKKVSSIEAIEHYKKSLEKKKTGSKSKSTIKEETSKKPAPRQASQTRKSSEKDKISTERKKRSSSTGKVTSGETKSVDDKSNEKGRKENNKKESLKNVEAIDIPPAEPIENKVPASAQKRRPSSSAKLKQNATISATETMKEEQTQHRSSSSKIRHSAQVSGSQEKIANLPSEKSLNNEEQNKSETSNYNKETKKSGISEENKERQQSAEKSKQMPTSELAGSQNETTTETTTVLQQSNARPKTSLRPPSARPISARPAAPRIRAKTDFIVNEEIQTPVGNISVIVENADLKDDDDAEDMVVMETKGSGGDNLENGDYKIDNQLMQEHGHLVAQILETQRELVNTDNVDVLPKKVDIAWESGSKRDREAAAKEIDKLRGTIQTVTRTTNPLGKLLDYIQEDVEMMQKELLDWRSQYRQLSEQLEREQKETEEMIEPMKESLKEIDGNMKIQLDKIRQVKAQITKNDQKIRRLLNGNL</sequence>
<dbReference type="GO" id="GO:0048513">
    <property type="term" value="P:animal organ development"/>
    <property type="evidence" value="ECO:0007669"/>
    <property type="project" value="UniProtKB-ARBA"/>
</dbReference>
<evidence type="ECO:0000256" key="6">
    <source>
        <dbReference type="ARBA" id="ARBA00023212"/>
    </source>
</evidence>
<evidence type="ECO:0000259" key="13">
    <source>
        <dbReference type="Pfam" id="PF17749"/>
    </source>
</evidence>
<dbReference type="PANTHER" id="PTHR31363:SF0">
    <property type="entry name" value="TRAF3-INTERACTING PROTEIN 1"/>
    <property type="match status" value="1"/>
</dbReference>
<dbReference type="EMBL" id="OZ034824">
    <property type="protein sequence ID" value="CAL1674126.1"/>
    <property type="molecule type" value="Genomic_DNA"/>
</dbReference>
<organism evidence="14 15">
    <name type="scientific">Lasius platythorax</name>
    <dbReference type="NCBI Taxonomy" id="488582"/>
    <lineage>
        <taxon>Eukaryota</taxon>
        <taxon>Metazoa</taxon>
        <taxon>Ecdysozoa</taxon>
        <taxon>Arthropoda</taxon>
        <taxon>Hexapoda</taxon>
        <taxon>Insecta</taxon>
        <taxon>Pterygota</taxon>
        <taxon>Neoptera</taxon>
        <taxon>Endopterygota</taxon>
        <taxon>Hymenoptera</taxon>
        <taxon>Apocrita</taxon>
        <taxon>Aculeata</taxon>
        <taxon>Formicoidea</taxon>
        <taxon>Formicidae</taxon>
        <taxon>Formicinae</taxon>
        <taxon>Lasius</taxon>
        <taxon>Lasius</taxon>
    </lineage>
</organism>
<dbReference type="GO" id="GO:0048731">
    <property type="term" value="P:system development"/>
    <property type="evidence" value="ECO:0007669"/>
    <property type="project" value="UniProtKB-ARBA"/>
</dbReference>
<accession>A0AAV2N2Z7</accession>
<feature type="compositionally biased region" description="Low complexity" evidence="11">
    <location>
        <begin position="366"/>
        <end position="379"/>
    </location>
</feature>
<feature type="compositionally biased region" description="Polar residues" evidence="11">
    <location>
        <begin position="242"/>
        <end position="257"/>
    </location>
</feature>
<dbReference type="InterPro" id="IPR040468">
    <property type="entry name" value="TRAF3IP1_N"/>
</dbReference>
<keyword evidence="7" id="KW-0966">Cell projection</keyword>
<proteinExistence type="inferred from homology"/>
<evidence type="ECO:0000313" key="14">
    <source>
        <dbReference type="EMBL" id="CAL1674126.1"/>
    </source>
</evidence>
<evidence type="ECO:0000256" key="10">
    <source>
        <dbReference type="SAM" id="Coils"/>
    </source>
</evidence>